<keyword evidence="5 7" id="KW-0472">Membrane</keyword>
<comment type="subcellular location">
    <subcellularLocation>
        <location evidence="1">Cell membrane</location>
        <topology evidence="1">Multi-pass membrane protein</topology>
    </subcellularLocation>
</comment>
<dbReference type="PANTHER" id="PTHR30572">
    <property type="entry name" value="MEMBRANE COMPONENT OF TRANSPORTER-RELATED"/>
    <property type="match status" value="1"/>
</dbReference>
<keyword evidence="4 7" id="KW-1133">Transmembrane helix</keyword>
<protein>
    <submittedName>
        <fullName evidence="9">FtsX-like permease family protein</fullName>
    </submittedName>
</protein>
<dbReference type="InterPro" id="IPR050250">
    <property type="entry name" value="Macrolide_Exporter_MacB"/>
</dbReference>
<keyword evidence="2" id="KW-1003">Cell membrane</keyword>
<evidence type="ECO:0000259" key="8">
    <source>
        <dbReference type="Pfam" id="PF02687"/>
    </source>
</evidence>
<gene>
    <name evidence="9" type="ORF">MKP09_16840</name>
</gene>
<evidence type="ECO:0000256" key="6">
    <source>
        <dbReference type="ARBA" id="ARBA00038076"/>
    </source>
</evidence>
<comment type="similarity">
    <text evidence="6">Belongs to the ABC-4 integral membrane protein family.</text>
</comment>
<comment type="caution">
    <text evidence="9">The sequence shown here is derived from an EMBL/GenBank/DDBJ whole genome shotgun (WGS) entry which is preliminary data.</text>
</comment>
<dbReference type="Proteomes" id="UP001202248">
    <property type="component" value="Unassembled WGS sequence"/>
</dbReference>
<accession>A0ABS9SM61</accession>
<dbReference type="InterPro" id="IPR003838">
    <property type="entry name" value="ABC3_permease_C"/>
</dbReference>
<feature type="domain" description="ABC3 transporter permease C-terminal" evidence="8">
    <location>
        <begin position="2"/>
        <end position="97"/>
    </location>
</feature>
<evidence type="ECO:0000256" key="3">
    <source>
        <dbReference type="ARBA" id="ARBA00022692"/>
    </source>
</evidence>
<evidence type="ECO:0000256" key="1">
    <source>
        <dbReference type="ARBA" id="ARBA00004651"/>
    </source>
</evidence>
<organism evidence="9 10">
    <name type="scientific">Niabella ginsengisoli</name>
    <dbReference type="NCBI Taxonomy" id="522298"/>
    <lineage>
        <taxon>Bacteria</taxon>
        <taxon>Pseudomonadati</taxon>
        <taxon>Bacteroidota</taxon>
        <taxon>Chitinophagia</taxon>
        <taxon>Chitinophagales</taxon>
        <taxon>Chitinophagaceae</taxon>
        <taxon>Niabella</taxon>
    </lineage>
</organism>
<feature type="transmembrane region" description="Helical" evidence="7">
    <location>
        <begin position="69"/>
        <end position="90"/>
    </location>
</feature>
<evidence type="ECO:0000256" key="4">
    <source>
        <dbReference type="ARBA" id="ARBA00022989"/>
    </source>
</evidence>
<keyword evidence="3 7" id="KW-0812">Transmembrane</keyword>
<name>A0ABS9SM61_9BACT</name>
<keyword evidence="10" id="KW-1185">Reference proteome</keyword>
<evidence type="ECO:0000256" key="5">
    <source>
        <dbReference type="ARBA" id="ARBA00023136"/>
    </source>
</evidence>
<sequence>MLVSVAERTKEVGLIKAIGGKSTVVKKQFLLEAVIISVLGAIFGIILGVLVGNSFAIVLGTGFVVPWNWVLYGILICSAVGLLAGLYPAVKAGKLNPIEALRYE</sequence>
<reference evidence="9 10" key="1">
    <citation type="submission" date="2022-02" db="EMBL/GenBank/DDBJ databases">
        <authorList>
            <person name="Min J."/>
        </authorList>
    </citation>
    <scope>NUCLEOTIDE SEQUENCE [LARGE SCALE GENOMIC DNA]</scope>
    <source>
        <strain evidence="9 10">GR10-1</strain>
    </source>
</reference>
<evidence type="ECO:0000256" key="7">
    <source>
        <dbReference type="SAM" id="Phobius"/>
    </source>
</evidence>
<dbReference type="PANTHER" id="PTHR30572:SF4">
    <property type="entry name" value="ABC TRANSPORTER PERMEASE YTRF"/>
    <property type="match status" value="1"/>
</dbReference>
<proteinExistence type="inferred from homology"/>
<dbReference type="Pfam" id="PF02687">
    <property type="entry name" value="FtsX"/>
    <property type="match status" value="1"/>
</dbReference>
<dbReference type="EMBL" id="JAKWBL010000003">
    <property type="protein sequence ID" value="MCH5599454.1"/>
    <property type="molecule type" value="Genomic_DNA"/>
</dbReference>
<evidence type="ECO:0000313" key="9">
    <source>
        <dbReference type="EMBL" id="MCH5599454.1"/>
    </source>
</evidence>
<evidence type="ECO:0000313" key="10">
    <source>
        <dbReference type="Proteomes" id="UP001202248"/>
    </source>
</evidence>
<feature type="transmembrane region" description="Helical" evidence="7">
    <location>
        <begin position="29"/>
        <end position="57"/>
    </location>
</feature>
<evidence type="ECO:0000256" key="2">
    <source>
        <dbReference type="ARBA" id="ARBA00022475"/>
    </source>
</evidence>